<dbReference type="OrthoDB" id="7558604at2759"/>
<organism evidence="4">
    <name type="scientific">Camponotus floridanus</name>
    <name type="common">Florida carpenter ant</name>
    <dbReference type="NCBI Taxonomy" id="104421"/>
    <lineage>
        <taxon>Eukaryota</taxon>
        <taxon>Metazoa</taxon>
        <taxon>Ecdysozoa</taxon>
        <taxon>Arthropoda</taxon>
        <taxon>Hexapoda</taxon>
        <taxon>Insecta</taxon>
        <taxon>Pterygota</taxon>
        <taxon>Neoptera</taxon>
        <taxon>Endopterygota</taxon>
        <taxon>Hymenoptera</taxon>
        <taxon>Apocrita</taxon>
        <taxon>Aculeata</taxon>
        <taxon>Formicoidea</taxon>
        <taxon>Formicidae</taxon>
        <taxon>Formicinae</taxon>
        <taxon>Camponotus</taxon>
    </lineage>
</organism>
<sequence>RWLAATHYYKFATRKLFPLLKDTLRASYSISIQHHENFMALSNMPKIWEDVEVDGNNMQWTRFQTTPVMPVYFIAAGVFNLSFTTSWNTKLLCRKDIWPYMTFAYNVAQNIARFLPQIRKIRETNHIAIPELLDAEEIILGFVLYREGDVIFNEETDAEIRKIEIARVIGYKGVHEWLYNAIDPYKWEPWLSKGF</sequence>
<evidence type="ECO:0000313" key="3">
    <source>
        <dbReference type="EMBL" id="EFN72616.1"/>
    </source>
</evidence>
<dbReference type="GO" id="GO:0070006">
    <property type="term" value="F:metalloaminopeptidase activity"/>
    <property type="evidence" value="ECO:0007669"/>
    <property type="project" value="TreeGrafter"/>
</dbReference>
<keyword evidence="1" id="KW-0378">Hydrolase</keyword>
<protein>
    <submittedName>
        <fullName evidence="3">Laeverin</fullName>
    </submittedName>
</protein>
<dbReference type="GO" id="GO:0016020">
    <property type="term" value="C:membrane"/>
    <property type="evidence" value="ECO:0007669"/>
    <property type="project" value="TreeGrafter"/>
</dbReference>
<dbReference type="EMBL" id="GL435785">
    <property type="protein sequence ID" value="EFN72616.1"/>
    <property type="molecule type" value="Genomic_DNA"/>
</dbReference>
<keyword evidence="1" id="KW-0031">Aminopeptidase</keyword>
<dbReference type="GO" id="GO:0042277">
    <property type="term" value="F:peptide binding"/>
    <property type="evidence" value="ECO:0007669"/>
    <property type="project" value="TreeGrafter"/>
</dbReference>
<feature type="non-terminal residue" evidence="3">
    <location>
        <position position="195"/>
    </location>
</feature>
<keyword evidence="4" id="KW-1185">Reference proteome</keyword>
<dbReference type="AlphaFoldDB" id="E2A1S4"/>
<dbReference type="Gene3D" id="1.10.390.10">
    <property type="entry name" value="Neutral Protease Domain 2"/>
    <property type="match status" value="1"/>
</dbReference>
<evidence type="ECO:0000256" key="1">
    <source>
        <dbReference type="ARBA" id="ARBA00022438"/>
    </source>
</evidence>
<dbReference type="GO" id="GO:0043171">
    <property type="term" value="P:peptide catabolic process"/>
    <property type="evidence" value="ECO:0007669"/>
    <property type="project" value="TreeGrafter"/>
</dbReference>
<dbReference type="Proteomes" id="UP000000311">
    <property type="component" value="Unassembled WGS sequence"/>
</dbReference>
<dbReference type="GO" id="GO:0005737">
    <property type="term" value="C:cytoplasm"/>
    <property type="evidence" value="ECO:0007669"/>
    <property type="project" value="TreeGrafter"/>
</dbReference>
<accession>E2A1S4</accession>
<name>E2A1S4_CAMFO</name>
<feature type="domain" description="Aminopeptidase N-like N-terminal" evidence="2">
    <location>
        <begin position="2"/>
        <end position="72"/>
    </location>
</feature>
<evidence type="ECO:0000313" key="4">
    <source>
        <dbReference type="Proteomes" id="UP000000311"/>
    </source>
</evidence>
<feature type="non-terminal residue" evidence="3">
    <location>
        <position position="1"/>
    </location>
</feature>
<dbReference type="InterPro" id="IPR027268">
    <property type="entry name" value="Peptidase_M4/M1_CTD_sf"/>
</dbReference>
<dbReference type="SUPFAM" id="SSF63737">
    <property type="entry name" value="Leukotriene A4 hydrolase N-terminal domain"/>
    <property type="match status" value="1"/>
</dbReference>
<dbReference type="Gene3D" id="2.60.40.1730">
    <property type="entry name" value="tricorn interacting facor f3 domain"/>
    <property type="match status" value="1"/>
</dbReference>
<dbReference type="GO" id="GO:0005615">
    <property type="term" value="C:extracellular space"/>
    <property type="evidence" value="ECO:0007669"/>
    <property type="project" value="TreeGrafter"/>
</dbReference>
<dbReference type="Pfam" id="PF17900">
    <property type="entry name" value="Peptidase_M1_N"/>
    <property type="match status" value="1"/>
</dbReference>
<dbReference type="InterPro" id="IPR050344">
    <property type="entry name" value="Peptidase_M1_aminopeptidases"/>
</dbReference>
<keyword evidence="1" id="KW-0645">Protease</keyword>
<dbReference type="InterPro" id="IPR045357">
    <property type="entry name" value="Aminopeptidase_N-like_N"/>
</dbReference>
<dbReference type="PANTHER" id="PTHR11533">
    <property type="entry name" value="PROTEASE M1 ZINC METALLOPROTEASE"/>
    <property type="match status" value="1"/>
</dbReference>
<dbReference type="GO" id="GO:0008270">
    <property type="term" value="F:zinc ion binding"/>
    <property type="evidence" value="ECO:0007669"/>
    <property type="project" value="TreeGrafter"/>
</dbReference>
<proteinExistence type="predicted"/>
<dbReference type="PANTHER" id="PTHR11533:SF276">
    <property type="entry name" value="GLUTAMYL AMINOPEPTIDASE"/>
    <property type="match status" value="1"/>
</dbReference>
<dbReference type="GO" id="GO:0006508">
    <property type="term" value="P:proteolysis"/>
    <property type="evidence" value="ECO:0007669"/>
    <property type="project" value="TreeGrafter"/>
</dbReference>
<dbReference type="InParanoid" id="E2A1S4"/>
<reference evidence="3 4" key="1">
    <citation type="journal article" date="2010" name="Science">
        <title>Genomic comparison of the ants Camponotus floridanus and Harpegnathos saltator.</title>
        <authorList>
            <person name="Bonasio R."/>
            <person name="Zhang G."/>
            <person name="Ye C."/>
            <person name="Mutti N.S."/>
            <person name="Fang X."/>
            <person name="Qin N."/>
            <person name="Donahue G."/>
            <person name="Yang P."/>
            <person name="Li Q."/>
            <person name="Li C."/>
            <person name="Zhang P."/>
            <person name="Huang Z."/>
            <person name="Berger S.L."/>
            <person name="Reinberg D."/>
            <person name="Wang J."/>
            <person name="Liebig J."/>
        </authorList>
    </citation>
    <scope>NUCLEOTIDE SEQUENCE [LARGE SCALE GENOMIC DNA]</scope>
    <source>
        <strain evidence="4">C129</strain>
    </source>
</reference>
<dbReference type="InterPro" id="IPR042097">
    <property type="entry name" value="Aminopeptidase_N-like_N_sf"/>
</dbReference>
<evidence type="ECO:0000259" key="2">
    <source>
        <dbReference type="Pfam" id="PF17900"/>
    </source>
</evidence>
<gene>
    <name evidence="3" type="ORF">EAG_10868</name>
</gene>